<evidence type="ECO:0000256" key="1">
    <source>
        <dbReference type="SAM" id="Phobius"/>
    </source>
</evidence>
<keyword evidence="1" id="KW-1133">Transmembrane helix</keyword>
<sequence>MMSKKTLFQSKLLLFLITICSYSRIMKLFLLTSSFLTGGFLQNFSTKFHQHSGLKHPHISFHSIVLSNVDILIKNSNILFCLNLTANFRFLIFLFFHSFVY</sequence>
<keyword evidence="1" id="KW-0472">Membrane</keyword>
<reference evidence="2" key="1">
    <citation type="journal article" date="2018" name="PLoS Negl. Trop. Dis.">
        <title>An insight into the salivary gland and fat body transcriptome of Panstrongylus lignarius (Hemiptera: Heteroptera), the main vector of Chagas disease in Peru.</title>
        <authorList>
            <person name="Nevoa J.C."/>
            <person name="Mendes M.T."/>
            <person name="da Silva M.V."/>
            <person name="Soares S.C."/>
            <person name="Oliveira C.J.F."/>
            <person name="Ribeiro J.M.C."/>
        </authorList>
    </citation>
    <scope>NUCLEOTIDE SEQUENCE</scope>
</reference>
<name>A0A224Y2E7_9HEMI</name>
<keyword evidence="1" id="KW-0812">Transmembrane</keyword>
<protein>
    <submittedName>
        <fullName evidence="2">Uncharacterized protein</fullName>
    </submittedName>
</protein>
<evidence type="ECO:0000313" key="2">
    <source>
        <dbReference type="EMBL" id="JAW14823.1"/>
    </source>
</evidence>
<dbReference type="EMBL" id="GFTR01001603">
    <property type="protein sequence ID" value="JAW14823.1"/>
    <property type="molecule type" value="Transcribed_RNA"/>
</dbReference>
<organism evidence="2">
    <name type="scientific">Panstrongylus lignarius</name>
    <dbReference type="NCBI Taxonomy" id="156445"/>
    <lineage>
        <taxon>Eukaryota</taxon>
        <taxon>Metazoa</taxon>
        <taxon>Ecdysozoa</taxon>
        <taxon>Arthropoda</taxon>
        <taxon>Hexapoda</taxon>
        <taxon>Insecta</taxon>
        <taxon>Pterygota</taxon>
        <taxon>Neoptera</taxon>
        <taxon>Paraneoptera</taxon>
        <taxon>Hemiptera</taxon>
        <taxon>Heteroptera</taxon>
        <taxon>Panheteroptera</taxon>
        <taxon>Cimicomorpha</taxon>
        <taxon>Reduviidae</taxon>
        <taxon>Triatominae</taxon>
        <taxon>Panstrongylus</taxon>
    </lineage>
</organism>
<proteinExistence type="predicted"/>
<feature type="transmembrane region" description="Helical" evidence="1">
    <location>
        <begin position="12"/>
        <end position="36"/>
    </location>
</feature>
<feature type="transmembrane region" description="Helical" evidence="1">
    <location>
        <begin position="80"/>
        <end position="100"/>
    </location>
</feature>
<dbReference type="AlphaFoldDB" id="A0A224Y2E7"/>
<accession>A0A224Y2E7</accession>